<reference evidence="2 3" key="1">
    <citation type="submission" date="2019-11" db="EMBL/GenBank/DDBJ databases">
        <title>Metabolism of dissolved organic matter in forest soils.</title>
        <authorList>
            <person name="Cyle K.T."/>
            <person name="Wilhelm R.C."/>
            <person name="Martinez C.E."/>
        </authorList>
    </citation>
    <scope>NUCLEOTIDE SEQUENCE [LARGE SCALE GENOMIC DNA]</scope>
    <source>
        <strain evidence="2 3">1N</strain>
    </source>
</reference>
<dbReference type="EMBL" id="WOEY01000101">
    <property type="protein sequence ID" value="NPT44638.1"/>
    <property type="molecule type" value="Genomic_DNA"/>
</dbReference>
<keyword evidence="1" id="KW-0732">Signal</keyword>
<evidence type="ECO:0000256" key="1">
    <source>
        <dbReference type="SAM" id="SignalP"/>
    </source>
</evidence>
<gene>
    <name evidence="2" type="ORF">GNZ12_25645</name>
</gene>
<dbReference type="RefSeq" id="WP_172314981.1">
    <property type="nucleotide sequence ID" value="NZ_WOEY01000101.1"/>
</dbReference>
<feature type="chain" id="PRO_5046207371" description="DUF3828 domain-containing protein" evidence="1">
    <location>
        <begin position="22"/>
        <end position="165"/>
    </location>
</feature>
<proteinExistence type="predicted"/>
<comment type="caution">
    <text evidence="2">The sequence shown here is derived from an EMBL/GenBank/DDBJ whole genome shotgun (WGS) entry which is preliminary data.</text>
</comment>
<sequence length="165" mass="17894">MKFFQMVGVALLGLYLHVGNAATETPRSVARTVADWYVKDGSVGLPGAGDEPFKSTFSDALQRSIAAAKAEQAKQEKASPDMKPDYVELSVVTGAPDSVSSYRIVKVRQTGKSAQVTLIWQFKGDPIARTHMLLALQGGRWVITDIIYGTGKAQRSLTKALQLHD</sequence>
<name>A0ABX2BX98_9BURK</name>
<protein>
    <recommendedName>
        <fullName evidence="4">DUF3828 domain-containing protein</fullName>
    </recommendedName>
</protein>
<keyword evidence="3" id="KW-1185">Reference proteome</keyword>
<accession>A0ABX2BX98</accession>
<feature type="signal peptide" evidence="1">
    <location>
        <begin position="1"/>
        <end position="21"/>
    </location>
</feature>
<evidence type="ECO:0000313" key="2">
    <source>
        <dbReference type="EMBL" id="NPT44638.1"/>
    </source>
</evidence>
<dbReference type="Proteomes" id="UP000652198">
    <property type="component" value="Unassembled WGS sequence"/>
</dbReference>
<evidence type="ECO:0008006" key="4">
    <source>
        <dbReference type="Google" id="ProtNLM"/>
    </source>
</evidence>
<evidence type="ECO:0000313" key="3">
    <source>
        <dbReference type="Proteomes" id="UP000652198"/>
    </source>
</evidence>
<organism evidence="2 3">
    <name type="scientific">Paraburkholderia solitsugae</name>
    <dbReference type="NCBI Taxonomy" id="2675748"/>
    <lineage>
        <taxon>Bacteria</taxon>
        <taxon>Pseudomonadati</taxon>
        <taxon>Pseudomonadota</taxon>
        <taxon>Betaproteobacteria</taxon>
        <taxon>Burkholderiales</taxon>
        <taxon>Burkholderiaceae</taxon>
        <taxon>Paraburkholderia</taxon>
    </lineage>
</organism>